<reference evidence="4 5" key="1">
    <citation type="submission" date="2019-01" db="EMBL/GenBank/DDBJ databases">
        <authorList>
            <person name="Chen W.-M."/>
        </authorList>
    </citation>
    <scope>NUCLEOTIDE SEQUENCE [LARGE SCALE GENOMIC DNA]</scope>
    <source>
        <strain evidence="4 5">KYPC3</strain>
    </source>
</reference>
<protein>
    <submittedName>
        <fullName evidence="4">Amidohydrolase</fullName>
    </submittedName>
</protein>
<dbReference type="GO" id="GO:0016810">
    <property type="term" value="F:hydrolase activity, acting on carbon-nitrogen (but not peptide) bonds"/>
    <property type="evidence" value="ECO:0007669"/>
    <property type="project" value="InterPro"/>
</dbReference>
<evidence type="ECO:0000313" key="5">
    <source>
        <dbReference type="Proteomes" id="UP000283077"/>
    </source>
</evidence>
<evidence type="ECO:0000259" key="3">
    <source>
        <dbReference type="Pfam" id="PF01979"/>
    </source>
</evidence>
<dbReference type="Proteomes" id="UP000283077">
    <property type="component" value="Unassembled WGS sequence"/>
</dbReference>
<dbReference type="InterPro" id="IPR051781">
    <property type="entry name" value="Metallo-dep_Hydrolase"/>
</dbReference>
<feature type="chain" id="PRO_5019278279" evidence="2">
    <location>
        <begin position="24"/>
        <end position="541"/>
    </location>
</feature>
<feature type="domain" description="Amidohydrolase-related" evidence="3">
    <location>
        <begin position="403"/>
        <end position="515"/>
    </location>
</feature>
<sequence length="541" mass="59722">MFKRALLSCCLLVLFTQASPVLALSDTADRVESASPAKKPERTTSAPERDRGEGPYARLILRGGTYISGEGAPPLGPVDIVIENDRIVEITAVGNPEVPILPEGRPKAAQGDQELDVSGMYILPGFIDMHGHIGGSATGIPAEYVFKLWLAHGITTVREPGSFNGVEWTMRHVKAAADNKIVAPRIVPYVGFGQGLSKPVFSPDQARKWVKEIKKAGASGIKFFGAPPAIIAAALAEAKLQKLGTMMHHAQLNVLGTNALDSARLGLTSMEHWYGLPEALYTGQTIQNYPAHYNYQNEQDRFGAAGELWKQAAAPGSERWNAVRDELIQLDFTINPTLTIYEATRDAEAQRNASWHQEYTLPTLSNFFKPNRYAHGSFWFDWTTDQEIAWRENYRLWMQFLNDYKNHGGRITAGSDAGYIYKIYGFAYIQELELLREAGFNPLEVVQAATLNGAQALGLADEIGSLLPGKKADMLIVAENPLANFKVLYGTGHYQLNANNQPERSKGVRYTIKDGVVYDAQQLLSDVRKMVEQAKLAEQKP</sequence>
<evidence type="ECO:0000313" key="4">
    <source>
        <dbReference type="EMBL" id="RVU35582.1"/>
    </source>
</evidence>
<dbReference type="PANTHER" id="PTHR43135">
    <property type="entry name" value="ALPHA-D-RIBOSE 1-METHYLPHOSPHONATE 5-TRIPHOSPHATE DIPHOSPHATASE"/>
    <property type="match status" value="1"/>
</dbReference>
<feature type="region of interest" description="Disordered" evidence="1">
    <location>
        <begin position="28"/>
        <end position="54"/>
    </location>
</feature>
<keyword evidence="2" id="KW-0732">Signal</keyword>
<dbReference type="RefSeq" id="WP_127699734.1">
    <property type="nucleotide sequence ID" value="NZ_SACS01000014.1"/>
</dbReference>
<dbReference type="PANTHER" id="PTHR43135:SF3">
    <property type="entry name" value="ALPHA-D-RIBOSE 1-METHYLPHOSPHONATE 5-TRIPHOSPHATE DIPHOSPHATASE"/>
    <property type="match status" value="1"/>
</dbReference>
<keyword evidence="5" id="KW-1185">Reference proteome</keyword>
<keyword evidence="4" id="KW-0378">Hydrolase</keyword>
<dbReference type="OrthoDB" id="9807210at2"/>
<dbReference type="Pfam" id="PF01979">
    <property type="entry name" value="Amidohydro_1"/>
    <property type="match status" value="1"/>
</dbReference>
<dbReference type="SUPFAM" id="SSF51556">
    <property type="entry name" value="Metallo-dependent hydrolases"/>
    <property type="match status" value="1"/>
</dbReference>
<accession>A0A437QM68</accession>
<dbReference type="EMBL" id="SACS01000014">
    <property type="protein sequence ID" value="RVU35582.1"/>
    <property type="molecule type" value="Genomic_DNA"/>
</dbReference>
<evidence type="ECO:0000256" key="2">
    <source>
        <dbReference type="SAM" id="SignalP"/>
    </source>
</evidence>
<evidence type="ECO:0000256" key="1">
    <source>
        <dbReference type="SAM" id="MobiDB-lite"/>
    </source>
</evidence>
<dbReference type="Gene3D" id="2.30.40.10">
    <property type="entry name" value="Urease, subunit C, domain 1"/>
    <property type="match status" value="1"/>
</dbReference>
<organism evidence="4 5">
    <name type="scientific">Rheinheimera riviphila</name>
    <dbReference type="NCBI Taxonomy" id="1834037"/>
    <lineage>
        <taxon>Bacteria</taxon>
        <taxon>Pseudomonadati</taxon>
        <taxon>Pseudomonadota</taxon>
        <taxon>Gammaproteobacteria</taxon>
        <taxon>Chromatiales</taxon>
        <taxon>Chromatiaceae</taxon>
        <taxon>Rheinheimera</taxon>
    </lineage>
</organism>
<dbReference type="AlphaFoldDB" id="A0A437QM68"/>
<feature type="compositionally biased region" description="Basic and acidic residues" evidence="1">
    <location>
        <begin position="28"/>
        <end position="53"/>
    </location>
</feature>
<name>A0A437QM68_9GAMM</name>
<comment type="caution">
    <text evidence="4">The sequence shown here is derived from an EMBL/GenBank/DDBJ whole genome shotgun (WGS) entry which is preliminary data.</text>
</comment>
<feature type="signal peptide" evidence="2">
    <location>
        <begin position="1"/>
        <end position="23"/>
    </location>
</feature>
<dbReference type="InterPro" id="IPR011059">
    <property type="entry name" value="Metal-dep_hydrolase_composite"/>
</dbReference>
<dbReference type="Gene3D" id="3.20.20.140">
    <property type="entry name" value="Metal-dependent hydrolases"/>
    <property type="match status" value="2"/>
</dbReference>
<dbReference type="InterPro" id="IPR032466">
    <property type="entry name" value="Metal_Hydrolase"/>
</dbReference>
<dbReference type="InterPro" id="IPR006680">
    <property type="entry name" value="Amidohydro-rel"/>
</dbReference>
<gene>
    <name evidence="4" type="ORF">EOE67_13385</name>
</gene>
<dbReference type="SUPFAM" id="SSF51338">
    <property type="entry name" value="Composite domain of metallo-dependent hydrolases"/>
    <property type="match status" value="1"/>
</dbReference>
<proteinExistence type="predicted"/>